<proteinExistence type="predicted"/>
<keyword evidence="2" id="KW-1003">Cell membrane</keyword>
<evidence type="ECO:0000256" key="6">
    <source>
        <dbReference type="SAM" id="Phobius"/>
    </source>
</evidence>
<evidence type="ECO:0000313" key="9">
    <source>
        <dbReference type="Proteomes" id="UP000250299"/>
    </source>
</evidence>
<gene>
    <name evidence="8" type="ORF">DKY63_31830</name>
</gene>
<dbReference type="PANTHER" id="PTHR33406">
    <property type="entry name" value="MEMBRANE PROTEIN MJ1562-RELATED"/>
    <property type="match status" value="1"/>
</dbReference>
<dbReference type="InterPro" id="IPR000731">
    <property type="entry name" value="SSD"/>
</dbReference>
<evidence type="ECO:0000313" key="8">
    <source>
        <dbReference type="EMBL" id="AWY44252.1"/>
    </source>
</evidence>
<keyword evidence="4 6" id="KW-1133">Transmembrane helix</keyword>
<accession>A0A2Z4RTF1</accession>
<feature type="transmembrane region" description="Helical" evidence="6">
    <location>
        <begin position="749"/>
        <end position="773"/>
    </location>
</feature>
<dbReference type="Proteomes" id="UP000250299">
    <property type="component" value="Chromosome"/>
</dbReference>
<feature type="domain" description="SSD" evidence="7">
    <location>
        <begin position="675"/>
        <end position="771"/>
    </location>
</feature>
<keyword evidence="5 6" id="KW-0472">Membrane</keyword>
<dbReference type="GO" id="GO:0005886">
    <property type="term" value="C:plasma membrane"/>
    <property type="evidence" value="ECO:0007669"/>
    <property type="project" value="UniProtKB-SubCell"/>
</dbReference>
<feature type="transmembrane region" description="Helical" evidence="6">
    <location>
        <begin position="366"/>
        <end position="390"/>
    </location>
</feature>
<evidence type="ECO:0000256" key="3">
    <source>
        <dbReference type="ARBA" id="ARBA00022692"/>
    </source>
</evidence>
<dbReference type="AlphaFoldDB" id="A0A2Z4RTF1"/>
<dbReference type="EMBL" id="CP029693">
    <property type="protein sequence ID" value="AWY44252.1"/>
    <property type="molecule type" value="Genomic_DNA"/>
</dbReference>
<dbReference type="OrthoDB" id="9803781at2"/>
<dbReference type="Gene3D" id="1.20.1640.10">
    <property type="entry name" value="Multidrug efflux transporter AcrB transmembrane domain"/>
    <property type="match status" value="2"/>
</dbReference>
<evidence type="ECO:0000256" key="2">
    <source>
        <dbReference type="ARBA" id="ARBA00022475"/>
    </source>
</evidence>
<feature type="transmembrane region" description="Helical" evidence="6">
    <location>
        <begin position="262"/>
        <end position="283"/>
    </location>
</feature>
<feature type="transmembrane region" description="Helical" evidence="6">
    <location>
        <begin position="623"/>
        <end position="639"/>
    </location>
</feature>
<dbReference type="PROSITE" id="PS50156">
    <property type="entry name" value="SSD"/>
    <property type="match status" value="1"/>
</dbReference>
<feature type="transmembrane region" description="Helical" evidence="6">
    <location>
        <begin position="233"/>
        <end position="255"/>
    </location>
</feature>
<feature type="transmembrane region" description="Helical" evidence="6">
    <location>
        <begin position="672"/>
        <end position="693"/>
    </location>
</feature>
<protein>
    <submittedName>
        <fullName evidence="8">RND family transporter</fullName>
    </submittedName>
</protein>
<sequence>MNMPANPNDRRLINTLERALFSRRPLVLLAFLLATVVLTWQALHIRPDASFSKMIPLNHPFIVNYLRFEDMLRPQSNLLRVIVENPKGSVFEKGFMERLREVNDAIFYLPGADRGNLKSLWTPNVFWQEVTSDGLRAGRIIPDGYDGSPAALEQVRTNVARAGLIGSLVANDERSAIILVPLLENDPQTGQPLDYARFTQALEAQVREHFDGPDSHIRVVGFAQIIGDLIRGAAVILLLFCATLVLISVLIYLYCRCWRSTLVTIATCLLTVVWQLGLLRLLGVGLDPYSILVPFLIFSIATSHAVQNINLMASEMATGATRLEAARKNFSILFIPGSMALIADGIGFATLLIIDIGVIRQLALSASLGVAVALLTKMLLLPVLMSYVGVSPRGLARQRLRDASPRPLWRLVSRVVRPRPALLCVLVSGALLGGSMYLARDLQIGDLDRGAPEFRPGARYNQDNAYLLEHYTTSTDVLVVLLNTPPEQCARFAAADLVSLLEQRLRQVPGVTRTDSLYQRMRQAIFARNEANPKWDELSRDRFVMNAARSSVSSEFASSDCSSVPISVFLADHKATTLAGLVKAIDAFTAEYQLPEHSLLIAGGNAGVEAATNQVIEVANHRMLALVLGIVGLMVWWEFRSLKVTISLVVPLYLSAMLCEALMARMGMGVKVATLPVIALGVGIGVDYGIYLYSRLDGFLKRGLSLEQAYFETLRSTGTAVAFTGFTLALGVATWVFSSIRFQADMGLLLTLLFLWNMLGALLLLPALVALLSRVSVLNRRVRAPGKQNLTIVS</sequence>
<reference evidence="8 9" key="1">
    <citation type="submission" date="2018-05" db="EMBL/GenBank/DDBJ databases">
        <title>Whole genome sequence of Pseudomonas putida JBC17.</title>
        <authorList>
            <person name="Lee Y.H."/>
            <person name="David K."/>
        </authorList>
    </citation>
    <scope>NUCLEOTIDE SEQUENCE [LARGE SCALE GENOMIC DNA]</scope>
    <source>
        <strain evidence="8 9">JBC17</strain>
    </source>
</reference>
<organism evidence="8 9">
    <name type="scientific">Pseudomonas putida</name>
    <name type="common">Arthrobacter siderocapsulatus</name>
    <dbReference type="NCBI Taxonomy" id="303"/>
    <lineage>
        <taxon>Bacteria</taxon>
        <taxon>Pseudomonadati</taxon>
        <taxon>Pseudomonadota</taxon>
        <taxon>Gammaproteobacteria</taxon>
        <taxon>Pseudomonadales</taxon>
        <taxon>Pseudomonadaceae</taxon>
        <taxon>Pseudomonas</taxon>
    </lineage>
</organism>
<dbReference type="Pfam" id="PF03176">
    <property type="entry name" value="MMPL"/>
    <property type="match status" value="2"/>
</dbReference>
<feature type="transmembrane region" description="Helical" evidence="6">
    <location>
        <begin position="714"/>
        <end position="737"/>
    </location>
</feature>
<dbReference type="RefSeq" id="WP_110967770.1">
    <property type="nucleotide sequence ID" value="NZ_CP029693.1"/>
</dbReference>
<dbReference type="PANTHER" id="PTHR33406:SF10">
    <property type="entry name" value="SSD DOMAIN-CONTAINING PROTEIN"/>
    <property type="match status" value="1"/>
</dbReference>
<feature type="transmembrane region" description="Helical" evidence="6">
    <location>
        <begin position="330"/>
        <end position="354"/>
    </location>
</feature>
<comment type="subcellular location">
    <subcellularLocation>
        <location evidence="1">Cell membrane</location>
        <topology evidence="1">Multi-pass membrane protein</topology>
    </subcellularLocation>
</comment>
<dbReference type="InterPro" id="IPR004869">
    <property type="entry name" value="MMPL_dom"/>
</dbReference>
<keyword evidence="3 6" id="KW-0812">Transmembrane</keyword>
<evidence type="ECO:0000256" key="1">
    <source>
        <dbReference type="ARBA" id="ARBA00004651"/>
    </source>
</evidence>
<feature type="transmembrane region" description="Helical" evidence="6">
    <location>
        <begin position="289"/>
        <end position="309"/>
    </location>
</feature>
<evidence type="ECO:0000256" key="4">
    <source>
        <dbReference type="ARBA" id="ARBA00022989"/>
    </source>
</evidence>
<dbReference type="InterPro" id="IPR050545">
    <property type="entry name" value="Mycobact_MmpL"/>
</dbReference>
<evidence type="ECO:0000259" key="7">
    <source>
        <dbReference type="PROSITE" id="PS50156"/>
    </source>
</evidence>
<dbReference type="SUPFAM" id="SSF82866">
    <property type="entry name" value="Multidrug efflux transporter AcrB transmembrane domain"/>
    <property type="match status" value="2"/>
</dbReference>
<name>A0A2Z4RTF1_PSEPU</name>
<evidence type="ECO:0000256" key="5">
    <source>
        <dbReference type="ARBA" id="ARBA00023136"/>
    </source>
</evidence>